<keyword evidence="1" id="KW-1185">Reference proteome</keyword>
<evidence type="ECO:0000313" key="2">
    <source>
        <dbReference type="WBParaSite" id="nRc.2.0.1.t23670-RA"/>
    </source>
</evidence>
<proteinExistence type="predicted"/>
<dbReference type="AlphaFoldDB" id="A0A915JCZ4"/>
<sequence>MEQRFLASSTAWQLFPNPSDEDNDAHIDPHLKIMRKKRSFGSPSPYLTVGDDSRRQSTVLFDTVQTQLERPEPPENYFIKVHLKTTFGYRKKLCLMSNGMLYLYTSHDK</sequence>
<name>A0A915JCZ4_ROMCU</name>
<protein>
    <submittedName>
        <fullName evidence="2">Uncharacterized protein</fullName>
    </submittedName>
</protein>
<dbReference type="WBParaSite" id="nRc.2.0.1.t23670-RA">
    <property type="protein sequence ID" value="nRc.2.0.1.t23670-RA"/>
    <property type="gene ID" value="nRc.2.0.1.g23670"/>
</dbReference>
<dbReference type="Proteomes" id="UP000887565">
    <property type="component" value="Unplaced"/>
</dbReference>
<accession>A0A915JCZ4</accession>
<reference evidence="2" key="1">
    <citation type="submission" date="2022-11" db="UniProtKB">
        <authorList>
            <consortium name="WormBaseParasite"/>
        </authorList>
    </citation>
    <scope>IDENTIFICATION</scope>
</reference>
<evidence type="ECO:0000313" key="1">
    <source>
        <dbReference type="Proteomes" id="UP000887565"/>
    </source>
</evidence>
<organism evidence="1 2">
    <name type="scientific">Romanomermis culicivorax</name>
    <name type="common">Nematode worm</name>
    <dbReference type="NCBI Taxonomy" id="13658"/>
    <lineage>
        <taxon>Eukaryota</taxon>
        <taxon>Metazoa</taxon>
        <taxon>Ecdysozoa</taxon>
        <taxon>Nematoda</taxon>
        <taxon>Enoplea</taxon>
        <taxon>Dorylaimia</taxon>
        <taxon>Mermithida</taxon>
        <taxon>Mermithoidea</taxon>
        <taxon>Mermithidae</taxon>
        <taxon>Romanomermis</taxon>
    </lineage>
</organism>